<dbReference type="OrthoDB" id="61870at2759"/>
<proteinExistence type="inferred from homology"/>
<dbReference type="GO" id="GO:0005739">
    <property type="term" value="C:mitochondrion"/>
    <property type="evidence" value="ECO:0007669"/>
    <property type="project" value="InterPro"/>
</dbReference>
<accession>A0A8T1RTG3</accession>
<sequence>MSVHSIMMNINHGNLAGHEVLVDSWPEFKGILTQPHREVASDDSDFYTNMYAAFYRDLVAYWALLSSAVNWGQAFCIHG</sequence>
<comment type="caution">
    <text evidence="3">The sequence shown here is derived from an EMBL/GenBank/DDBJ whole genome shotgun (WGS) entry which is preliminary data.</text>
</comment>
<name>A0A8T1RTG3_CHESE</name>
<protein>
    <recommendedName>
        <fullName evidence="1">Glycine N-acyltransferase-like protein</fullName>
        <ecNumber evidence="1">2.3.1.-</ecNumber>
    </recommendedName>
</protein>
<dbReference type="EC" id="2.3.1.-" evidence="1"/>
<dbReference type="AlphaFoldDB" id="A0A8T1RTG3"/>
<keyword evidence="4" id="KW-1185">Reference proteome</keyword>
<evidence type="ECO:0000259" key="2">
    <source>
        <dbReference type="Pfam" id="PF06021"/>
    </source>
</evidence>
<keyword evidence="1" id="KW-0808">Transferase</keyword>
<reference evidence="3 4" key="1">
    <citation type="journal article" date="2020" name="G3 (Bethesda)">
        <title>Draft Genome of the Common Snapping Turtle, Chelydra serpentina, a Model for Phenotypic Plasticity in Reptiles.</title>
        <authorList>
            <person name="Das D."/>
            <person name="Singh S.K."/>
            <person name="Bierstedt J."/>
            <person name="Erickson A."/>
            <person name="Galli G.L.J."/>
            <person name="Crossley D.A. 2nd"/>
            <person name="Rhen T."/>
        </authorList>
    </citation>
    <scope>NUCLEOTIDE SEQUENCE [LARGE SCALE GENOMIC DNA]</scope>
    <source>
        <strain evidence="3">KW</strain>
    </source>
</reference>
<dbReference type="Pfam" id="PF06021">
    <property type="entry name" value="Gly_acyl_tr_N"/>
    <property type="match status" value="1"/>
</dbReference>
<evidence type="ECO:0000313" key="3">
    <source>
        <dbReference type="EMBL" id="KAG6920349.1"/>
    </source>
</evidence>
<dbReference type="EMBL" id="JAHGAV010010595">
    <property type="protein sequence ID" value="KAG6920349.1"/>
    <property type="molecule type" value="Genomic_DNA"/>
</dbReference>
<comment type="similarity">
    <text evidence="1">Belongs to the glycine N-acyltransferase family.</text>
</comment>
<feature type="domain" description="Glycine N-acyltransferase N-terminal" evidence="2">
    <location>
        <begin position="2"/>
        <end position="79"/>
    </location>
</feature>
<dbReference type="PANTHER" id="PTHR15298:SF1">
    <property type="entry name" value="GLYCINE N-ACYLTRANSFERASE-LIKE PROTEIN"/>
    <property type="match status" value="1"/>
</dbReference>
<dbReference type="Proteomes" id="UP000765507">
    <property type="component" value="Unassembled WGS sequence"/>
</dbReference>
<keyword evidence="1" id="KW-0012">Acyltransferase</keyword>
<evidence type="ECO:0000313" key="4">
    <source>
        <dbReference type="Proteomes" id="UP000765507"/>
    </source>
</evidence>
<dbReference type="InterPro" id="IPR010313">
    <property type="entry name" value="Glycine_N-acyltransferase"/>
</dbReference>
<gene>
    <name evidence="3" type="ORF">G0U57_000389</name>
</gene>
<dbReference type="GO" id="GO:0047961">
    <property type="term" value="F:glycine N-acyltransferase activity"/>
    <property type="evidence" value="ECO:0007669"/>
    <property type="project" value="InterPro"/>
</dbReference>
<evidence type="ECO:0000256" key="1">
    <source>
        <dbReference type="RuleBase" id="RU368002"/>
    </source>
</evidence>
<dbReference type="PANTHER" id="PTHR15298">
    <property type="entry name" value="L-COA N-ACYLTRANSFERASE-RELATED"/>
    <property type="match status" value="1"/>
</dbReference>
<organism evidence="3 4">
    <name type="scientific">Chelydra serpentina</name>
    <name type="common">Snapping turtle</name>
    <name type="synonym">Testudo serpentina</name>
    <dbReference type="NCBI Taxonomy" id="8475"/>
    <lineage>
        <taxon>Eukaryota</taxon>
        <taxon>Metazoa</taxon>
        <taxon>Chordata</taxon>
        <taxon>Craniata</taxon>
        <taxon>Vertebrata</taxon>
        <taxon>Euteleostomi</taxon>
        <taxon>Archelosauria</taxon>
        <taxon>Testudinata</taxon>
        <taxon>Testudines</taxon>
        <taxon>Cryptodira</taxon>
        <taxon>Durocryptodira</taxon>
        <taxon>Americhelydia</taxon>
        <taxon>Chelydroidea</taxon>
        <taxon>Chelydridae</taxon>
        <taxon>Chelydra</taxon>
    </lineage>
</organism>
<feature type="non-terminal residue" evidence="3">
    <location>
        <position position="79"/>
    </location>
</feature>
<dbReference type="InterPro" id="IPR015938">
    <property type="entry name" value="Glycine_N-acyltransferase_N"/>
</dbReference>